<dbReference type="EMBL" id="GL433838">
    <property type="protein sequence ID" value="EFN58255.1"/>
    <property type="molecule type" value="Genomic_DNA"/>
</dbReference>
<feature type="transmembrane region" description="Helical" evidence="1">
    <location>
        <begin position="114"/>
        <end position="136"/>
    </location>
</feature>
<feature type="transmembrane region" description="Helical" evidence="1">
    <location>
        <begin position="188"/>
        <end position="214"/>
    </location>
</feature>
<reference evidence="2 3" key="1">
    <citation type="journal article" date="2010" name="Plant Cell">
        <title>The Chlorella variabilis NC64A genome reveals adaptation to photosymbiosis, coevolution with viruses, and cryptic sex.</title>
        <authorList>
            <person name="Blanc G."/>
            <person name="Duncan G."/>
            <person name="Agarkova I."/>
            <person name="Borodovsky M."/>
            <person name="Gurnon J."/>
            <person name="Kuo A."/>
            <person name="Lindquist E."/>
            <person name="Lucas S."/>
            <person name="Pangilinan J."/>
            <person name="Polle J."/>
            <person name="Salamov A."/>
            <person name="Terry A."/>
            <person name="Yamada T."/>
            <person name="Dunigan D.D."/>
            <person name="Grigoriev I.V."/>
            <person name="Claverie J.M."/>
            <person name="Van Etten J.L."/>
        </authorList>
    </citation>
    <scope>NUCLEOTIDE SEQUENCE [LARGE SCALE GENOMIC DNA]</scope>
    <source>
        <strain evidence="2 3">NC64A</strain>
    </source>
</reference>
<evidence type="ECO:0000313" key="2">
    <source>
        <dbReference type="EMBL" id="EFN58255.1"/>
    </source>
</evidence>
<evidence type="ECO:0000256" key="1">
    <source>
        <dbReference type="SAM" id="Phobius"/>
    </source>
</evidence>
<proteinExistence type="predicted"/>
<sequence length="309" mass="32915">VFLISGLVLRTEDIKRALSYWPGIVYGFVGILALTPFLGFALRELPLTPPEFASGLTIFAAVPTTLGVGEALVRASGGNAALALLLLVGTNALGIATMPPWLKVLLSSVDGYHVAVDALSLFTKLLATVLAPAVVGKAARELIRPVGRWATRYKQPLGMLSTVQLALIIWQTLSGAQDVLVQQSFLDIFIVIVAAVLMHGFYLAFNAAATVWVLRMPLKEAIAATIMSSQKSAPVAVTVISYLTSDVTQQGLLAVPCIVGQLAQVCVSSVTKLQQTAVHPRPLIMTKHYGHCSLPLDCRSSWAASSPRF</sequence>
<dbReference type="eggNOG" id="KOG4821">
    <property type="taxonomic scope" value="Eukaryota"/>
</dbReference>
<dbReference type="GO" id="GO:0009941">
    <property type="term" value="C:chloroplast envelope"/>
    <property type="evidence" value="ECO:0007669"/>
    <property type="project" value="TreeGrafter"/>
</dbReference>
<name>E1Z7Z7_CHLVA</name>
<keyword evidence="1" id="KW-1133">Transmembrane helix</keyword>
<organism evidence="3">
    <name type="scientific">Chlorella variabilis</name>
    <name type="common">Green alga</name>
    <dbReference type="NCBI Taxonomy" id="554065"/>
    <lineage>
        <taxon>Eukaryota</taxon>
        <taxon>Viridiplantae</taxon>
        <taxon>Chlorophyta</taxon>
        <taxon>core chlorophytes</taxon>
        <taxon>Trebouxiophyceae</taxon>
        <taxon>Chlorellales</taxon>
        <taxon>Chlorellaceae</taxon>
        <taxon>Chlorella clade</taxon>
        <taxon>Chlorella</taxon>
    </lineage>
</organism>
<feature type="transmembrane region" description="Helical" evidence="1">
    <location>
        <begin position="80"/>
        <end position="102"/>
    </location>
</feature>
<dbReference type="AlphaFoldDB" id="E1Z7Z7"/>
<dbReference type="InterPro" id="IPR016833">
    <property type="entry name" value="Put_Na-Bile_cotransptr"/>
</dbReference>
<dbReference type="GeneID" id="17357401"/>
<feature type="transmembrane region" description="Helical" evidence="1">
    <location>
        <begin position="52"/>
        <end position="73"/>
    </location>
</feature>
<feature type="transmembrane region" description="Helical" evidence="1">
    <location>
        <begin position="20"/>
        <end position="40"/>
    </location>
</feature>
<dbReference type="RefSeq" id="XP_005850357.1">
    <property type="nucleotide sequence ID" value="XM_005850295.1"/>
</dbReference>
<dbReference type="OMA" id="NCAPATI"/>
<gene>
    <name evidence="2" type="ORF">CHLNCDRAFT_20234</name>
</gene>
<feature type="non-terminal residue" evidence="2">
    <location>
        <position position="1"/>
    </location>
</feature>
<dbReference type="Proteomes" id="UP000008141">
    <property type="component" value="Unassembled WGS sequence"/>
</dbReference>
<dbReference type="Gene3D" id="1.20.1530.20">
    <property type="match status" value="1"/>
</dbReference>
<keyword evidence="1" id="KW-0812">Transmembrane</keyword>
<protein>
    <submittedName>
        <fullName evidence="2">Uncharacterized protein</fullName>
    </submittedName>
</protein>
<dbReference type="OrthoDB" id="188035at2759"/>
<keyword evidence="1" id="KW-0472">Membrane</keyword>
<dbReference type="Pfam" id="PF13593">
    <property type="entry name" value="SBF_like"/>
    <property type="match status" value="1"/>
</dbReference>
<feature type="transmembrane region" description="Helical" evidence="1">
    <location>
        <begin position="157"/>
        <end position="176"/>
    </location>
</feature>
<dbReference type="InParanoid" id="E1Z7Z7"/>
<evidence type="ECO:0000313" key="3">
    <source>
        <dbReference type="Proteomes" id="UP000008141"/>
    </source>
</evidence>
<dbReference type="PANTHER" id="PTHR18640:SF14">
    <property type="entry name" value="SODIUM BILE ACID SYMPORTER FAMILY"/>
    <property type="match status" value="1"/>
</dbReference>
<dbReference type="InterPro" id="IPR038770">
    <property type="entry name" value="Na+/solute_symporter_sf"/>
</dbReference>
<dbReference type="FunCoup" id="E1Z7Z7">
    <property type="interactions" value="1287"/>
</dbReference>
<dbReference type="KEGG" id="cvr:CHLNCDRAFT_20234"/>
<keyword evidence="3" id="KW-1185">Reference proteome</keyword>
<dbReference type="PANTHER" id="PTHR18640">
    <property type="entry name" value="SOLUTE CARRIER FAMILY 10 MEMBER 7"/>
    <property type="match status" value="1"/>
</dbReference>
<accession>E1Z7Z7</accession>